<name>A0A8X6MYI2_NEPPI</name>
<gene>
    <name evidence="1" type="primary">AVEN_21805_1</name>
    <name evidence="1" type="ORF">NPIL_112421</name>
</gene>
<reference evidence="1" key="1">
    <citation type="submission" date="2020-08" db="EMBL/GenBank/DDBJ databases">
        <title>Multicomponent nature underlies the extraordinary mechanical properties of spider dragline silk.</title>
        <authorList>
            <person name="Kono N."/>
            <person name="Nakamura H."/>
            <person name="Mori M."/>
            <person name="Yoshida Y."/>
            <person name="Ohtoshi R."/>
            <person name="Malay A.D."/>
            <person name="Moran D.A.P."/>
            <person name="Tomita M."/>
            <person name="Numata K."/>
            <person name="Arakawa K."/>
        </authorList>
    </citation>
    <scope>NUCLEOTIDE SEQUENCE</scope>
</reference>
<comment type="caution">
    <text evidence="1">The sequence shown here is derived from an EMBL/GenBank/DDBJ whole genome shotgun (WGS) entry which is preliminary data.</text>
</comment>
<dbReference type="OrthoDB" id="268530at2759"/>
<organism evidence="1 2">
    <name type="scientific">Nephila pilipes</name>
    <name type="common">Giant wood spider</name>
    <name type="synonym">Nephila maculata</name>
    <dbReference type="NCBI Taxonomy" id="299642"/>
    <lineage>
        <taxon>Eukaryota</taxon>
        <taxon>Metazoa</taxon>
        <taxon>Ecdysozoa</taxon>
        <taxon>Arthropoda</taxon>
        <taxon>Chelicerata</taxon>
        <taxon>Arachnida</taxon>
        <taxon>Araneae</taxon>
        <taxon>Araneomorphae</taxon>
        <taxon>Entelegynae</taxon>
        <taxon>Araneoidea</taxon>
        <taxon>Nephilidae</taxon>
        <taxon>Nephila</taxon>
    </lineage>
</organism>
<dbReference type="AlphaFoldDB" id="A0A8X6MYI2"/>
<protein>
    <submittedName>
        <fullName evidence="1">Uncharacterized protein</fullName>
    </submittedName>
</protein>
<sequence>MSTLSRNPMEEETETPDKFLAVTTSIVPFHYIEINLGRFPKSSSGNKWIIVCLNYLSRYVVTKVFPIAEAEELAKFLLEEILLIYFAYTFTGSPKIFADVKDACILDPDILNYGFVLLNQHFPSDCTLEEEFKPPALRKSVLNLIEDGKKRKDRARPYYKHLKEYNFFDIYM</sequence>
<dbReference type="Proteomes" id="UP000887013">
    <property type="component" value="Unassembled WGS sequence"/>
</dbReference>
<evidence type="ECO:0000313" key="2">
    <source>
        <dbReference type="Proteomes" id="UP000887013"/>
    </source>
</evidence>
<accession>A0A8X6MYI2</accession>
<keyword evidence="2" id="KW-1185">Reference proteome</keyword>
<proteinExistence type="predicted"/>
<evidence type="ECO:0000313" key="1">
    <source>
        <dbReference type="EMBL" id="GFS83786.1"/>
    </source>
</evidence>
<dbReference type="EMBL" id="BMAW01003466">
    <property type="protein sequence ID" value="GFS83786.1"/>
    <property type="molecule type" value="Genomic_DNA"/>
</dbReference>